<proteinExistence type="predicted"/>
<comment type="caution">
    <text evidence="1">The sequence shown here is derived from an EMBL/GenBank/DDBJ whole genome shotgun (WGS) entry which is preliminary data.</text>
</comment>
<organism evidence="1 2">
    <name type="scientific">Caerostris extrusa</name>
    <name type="common">Bark spider</name>
    <name type="synonym">Caerostris bankana</name>
    <dbReference type="NCBI Taxonomy" id="172846"/>
    <lineage>
        <taxon>Eukaryota</taxon>
        <taxon>Metazoa</taxon>
        <taxon>Ecdysozoa</taxon>
        <taxon>Arthropoda</taxon>
        <taxon>Chelicerata</taxon>
        <taxon>Arachnida</taxon>
        <taxon>Araneae</taxon>
        <taxon>Araneomorphae</taxon>
        <taxon>Entelegynae</taxon>
        <taxon>Araneoidea</taxon>
        <taxon>Araneidae</taxon>
        <taxon>Caerostris</taxon>
    </lineage>
</organism>
<dbReference type="Proteomes" id="UP001054945">
    <property type="component" value="Unassembled WGS sequence"/>
</dbReference>
<accession>A0AAV4YAK2</accession>
<dbReference type="EMBL" id="BPLR01019099">
    <property type="protein sequence ID" value="GIZ04516.1"/>
    <property type="molecule type" value="Genomic_DNA"/>
</dbReference>
<dbReference type="AlphaFoldDB" id="A0AAV4YAK2"/>
<evidence type="ECO:0000313" key="2">
    <source>
        <dbReference type="Proteomes" id="UP001054945"/>
    </source>
</evidence>
<protein>
    <submittedName>
        <fullName evidence="1">Uncharacterized protein</fullName>
    </submittedName>
</protein>
<name>A0AAV4YAK2_CAEEX</name>
<gene>
    <name evidence="1" type="ORF">CEXT_267661</name>
</gene>
<evidence type="ECO:0000313" key="1">
    <source>
        <dbReference type="EMBL" id="GIZ04516.1"/>
    </source>
</evidence>
<reference evidence="1 2" key="1">
    <citation type="submission" date="2021-06" db="EMBL/GenBank/DDBJ databases">
        <title>Caerostris extrusa draft genome.</title>
        <authorList>
            <person name="Kono N."/>
            <person name="Arakawa K."/>
        </authorList>
    </citation>
    <scope>NUCLEOTIDE SEQUENCE [LARGE SCALE GENOMIC DNA]</scope>
</reference>
<keyword evidence="2" id="KW-1185">Reference proteome</keyword>
<sequence>MEFWNCEYCNAYVTNFEVHYCRNFENQHTVRVRQPFLNLVLLTGFKMLIQDQHRHYDSGWPAMSEINSSTQQNVLPNIHQATSCEETAAAEIPSRLELQIGVNIILNFLFPNIPMIKKIIATQFLC</sequence>